<dbReference type="PANTHER" id="PTHR11511:SF4">
    <property type="entry name" value="PHENOLOXIDASE 2-RELATED"/>
    <property type="match status" value="1"/>
</dbReference>
<reference evidence="7 8" key="1">
    <citation type="journal article" date="2016" name="Genome Biol. Evol.">
        <title>Gene Family Evolution Reflects Adaptation to Soil Environmental Stressors in the Genome of the Collembolan Orchesella cincta.</title>
        <authorList>
            <person name="Faddeeva-Vakhrusheva A."/>
            <person name="Derks M.F."/>
            <person name="Anvar S.Y."/>
            <person name="Agamennone V."/>
            <person name="Suring W."/>
            <person name="Smit S."/>
            <person name="van Straalen N.M."/>
            <person name="Roelofs D."/>
        </authorList>
    </citation>
    <scope>NUCLEOTIDE SEQUENCE [LARGE SCALE GENOMIC DNA]</scope>
    <source>
        <tissue evidence="7">Mixed pool</tissue>
    </source>
</reference>
<keyword evidence="3" id="KW-0479">Metal-binding</keyword>
<proteinExistence type="inferred from homology"/>
<gene>
    <name evidence="7" type="ORF">Ocin01_14509</name>
</gene>
<dbReference type="GO" id="GO:0004503">
    <property type="term" value="F:tyrosinase activity"/>
    <property type="evidence" value="ECO:0007669"/>
    <property type="project" value="UniProtKB-ARBA"/>
</dbReference>
<dbReference type="Proteomes" id="UP000094527">
    <property type="component" value="Unassembled WGS sequence"/>
</dbReference>
<dbReference type="Gene3D" id="2.60.40.1520">
    <property type="entry name" value="Hemocyanin, C-terminal domain"/>
    <property type="match status" value="1"/>
</dbReference>
<dbReference type="OMA" id="INNEYCS"/>
<dbReference type="InterPro" id="IPR005203">
    <property type="entry name" value="Hemocyanin_C"/>
</dbReference>
<comment type="similarity">
    <text evidence="2">Belongs to the tyrosinase family.</text>
</comment>
<dbReference type="OrthoDB" id="6371642at2759"/>
<dbReference type="Pfam" id="PF00372">
    <property type="entry name" value="Hemocyanin_M"/>
    <property type="match status" value="1"/>
</dbReference>
<protein>
    <submittedName>
        <fullName evidence="7">Hemocyanin F chain</fullName>
    </submittedName>
</protein>
<dbReference type="InterPro" id="IPR014756">
    <property type="entry name" value="Ig_E-set"/>
</dbReference>
<evidence type="ECO:0000256" key="2">
    <source>
        <dbReference type="ARBA" id="ARBA00009928"/>
    </source>
</evidence>
<evidence type="ECO:0000259" key="6">
    <source>
        <dbReference type="Pfam" id="PF03723"/>
    </source>
</evidence>
<dbReference type="SUPFAM" id="SSF81296">
    <property type="entry name" value="E set domains"/>
    <property type="match status" value="1"/>
</dbReference>
<organism evidence="7 8">
    <name type="scientific">Orchesella cincta</name>
    <name type="common">Springtail</name>
    <name type="synonym">Podura cincta</name>
    <dbReference type="NCBI Taxonomy" id="48709"/>
    <lineage>
        <taxon>Eukaryota</taxon>
        <taxon>Metazoa</taxon>
        <taxon>Ecdysozoa</taxon>
        <taxon>Arthropoda</taxon>
        <taxon>Hexapoda</taxon>
        <taxon>Collembola</taxon>
        <taxon>Entomobryomorpha</taxon>
        <taxon>Entomobryoidea</taxon>
        <taxon>Orchesellidae</taxon>
        <taxon>Orchesellinae</taxon>
        <taxon>Orchesella</taxon>
    </lineage>
</organism>
<evidence type="ECO:0000256" key="1">
    <source>
        <dbReference type="ARBA" id="ARBA00001973"/>
    </source>
</evidence>
<dbReference type="PANTHER" id="PTHR11511">
    <property type="entry name" value="LARVAL STORAGE PROTEIN/PHENOLOXIDASE"/>
    <property type="match status" value="1"/>
</dbReference>
<accession>A0A1D2MGW5</accession>
<keyword evidence="8" id="KW-1185">Reference proteome</keyword>
<comment type="caution">
    <text evidence="7">The sequence shown here is derived from an EMBL/GenBank/DDBJ whole genome shotgun (WGS) entry which is preliminary data.</text>
</comment>
<dbReference type="STRING" id="48709.A0A1D2MGW5"/>
<dbReference type="InterPro" id="IPR037020">
    <property type="entry name" value="Hemocyanin_C_sf"/>
</dbReference>
<dbReference type="EMBL" id="LJIJ01001307">
    <property type="protein sequence ID" value="ODM92173.1"/>
    <property type="molecule type" value="Genomic_DNA"/>
</dbReference>
<name>A0A1D2MGW5_ORCCI</name>
<evidence type="ECO:0000256" key="4">
    <source>
        <dbReference type="ARBA" id="ARBA00023008"/>
    </source>
</evidence>
<feature type="domain" description="Hemocyanin middle" evidence="5">
    <location>
        <begin position="30"/>
        <end position="115"/>
    </location>
</feature>
<dbReference type="SUPFAM" id="SSF48056">
    <property type="entry name" value="Di-copper centre-containing domain"/>
    <property type="match status" value="1"/>
</dbReference>
<dbReference type="AlphaFoldDB" id="A0A1D2MGW5"/>
<feature type="domain" description="Hemocyanin C-terminal" evidence="6">
    <location>
        <begin position="133"/>
        <end position="316"/>
    </location>
</feature>
<evidence type="ECO:0000313" key="8">
    <source>
        <dbReference type="Proteomes" id="UP000094527"/>
    </source>
</evidence>
<dbReference type="GO" id="GO:0006582">
    <property type="term" value="P:melanin metabolic process"/>
    <property type="evidence" value="ECO:0007669"/>
    <property type="project" value="UniProtKB-ARBA"/>
</dbReference>
<keyword evidence="4" id="KW-0186">Copper</keyword>
<dbReference type="InterPro" id="IPR000896">
    <property type="entry name" value="Hemocyanin/hexamerin_mid_dom"/>
</dbReference>
<dbReference type="InterPro" id="IPR013788">
    <property type="entry name" value="Hemocyanin/hexamerin"/>
</dbReference>
<dbReference type="GO" id="GO:0046872">
    <property type="term" value="F:metal ion binding"/>
    <property type="evidence" value="ECO:0007669"/>
    <property type="project" value="UniProtKB-KW"/>
</dbReference>
<dbReference type="InterPro" id="IPR008922">
    <property type="entry name" value="Di-copper_centre_dom_sf"/>
</dbReference>
<evidence type="ECO:0000259" key="5">
    <source>
        <dbReference type="Pfam" id="PF00372"/>
    </source>
</evidence>
<sequence length="327" mass="37370">MIYINQDVTVTTTMGSTYFVSARNRSIQLSRIIDGVSNDILKDECGRSVYLRNVEGIDLLGNTVQANIFSVNPEYYGYNGVHNTGHHIIGLASNTDPQIEVSTVPGVMEEDATSMPLQCCQGFGFYSILYARTLFVCHQHLDHQEFEYEIKIQKDEYAHEINTATVRLFLGPKHDLNGRLYNVEEQRDLMFIMDTFTISLKMGINIVRRKSTETQLTIDYSTSLVILRLPNESSMPFCGCGWPQHLLIPKGTKEGLEMYLFAMITNDDESSKYPDARPMNYPFDRRLYAAQKEDDGLEQVVRNVPNMAITQVKILHSEEFRDEFEVS</sequence>
<evidence type="ECO:0000313" key="7">
    <source>
        <dbReference type="EMBL" id="ODM92173.1"/>
    </source>
</evidence>
<comment type="cofactor">
    <cofactor evidence="1">
        <name>Cu(2+)</name>
        <dbReference type="ChEBI" id="CHEBI:29036"/>
    </cofactor>
</comment>
<dbReference type="Gene3D" id="1.10.1280.10">
    <property type="entry name" value="Di-copper center containing domain from catechol oxidase"/>
    <property type="match status" value="1"/>
</dbReference>
<dbReference type="Pfam" id="PF03723">
    <property type="entry name" value="Hemocyanin_C"/>
    <property type="match status" value="1"/>
</dbReference>
<evidence type="ECO:0000256" key="3">
    <source>
        <dbReference type="ARBA" id="ARBA00022723"/>
    </source>
</evidence>